<organism evidence="2 3">
    <name type="scientific">Crossiella cryophila</name>
    <dbReference type="NCBI Taxonomy" id="43355"/>
    <lineage>
        <taxon>Bacteria</taxon>
        <taxon>Bacillati</taxon>
        <taxon>Actinomycetota</taxon>
        <taxon>Actinomycetes</taxon>
        <taxon>Pseudonocardiales</taxon>
        <taxon>Pseudonocardiaceae</taxon>
        <taxon>Crossiella</taxon>
    </lineage>
</organism>
<dbReference type="RefSeq" id="WP_246492456.1">
    <property type="nucleotide sequence ID" value="NZ_BAAAUI010000024.1"/>
</dbReference>
<dbReference type="InterPro" id="IPR008538">
    <property type="entry name" value="Uma2"/>
</dbReference>
<dbReference type="SUPFAM" id="SSF52980">
    <property type="entry name" value="Restriction endonuclease-like"/>
    <property type="match status" value="1"/>
</dbReference>
<name>A0A7W7FRB7_9PSEU</name>
<evidence type="ECO:0000313" key="3">
    <source>
        <dbReference type="Proteomes" id="UP000533598"/>
    </source>
</evidence>
<dbReference type="Proteomes" id="UP000533598">
    <property type="component" value="Unassembled WGS sequence"/>
</dbReference>
<proteinExistence type="predicted"/>
<dbReference type="GO" id="GO:0004519">
    <property type="term" value="F:endonuclease activity"/>
    <property type="evidence" value="ECO:0007669"/>
    <property type="project" value="UniProtKB-KW"/>
</dbReference>
<keyword evidence="2" id="KW-0378">Hydrolase</keyword>
<dbReference type="Pfam" id="PF05685">
    <property type="entry name" value="Uma2"/>
    <property type="match status" value="1"/>
</dbReference>
<dbReference type="Gene3D" id="3.90.1570.10">
    <property type="entry name" value="tt1808, chain A"/>
    <property type="match status" value="1"/>
</dbReference>
<keyword evidence="3" id="KW-1185">Reference proteome</keyword>
<dbReference type="InterPro" id="IPR011335">
    <property type="entry name" value="Restrct_endonuc-II-like"/>
</dbReference>
<evidence type="ECO:0000313" key="2">
    <source>
        <dbReference type="EMBL" id="MBB4674765.1"/>
    </source>
</evidence>
<feature type="domain" description="Putative restriction endonuclease" evidence="1">
    <location>
        <begin position="8"/>
        <end position="165"/>
    </location>
</feature>
<sequence length="181" mass="20196">MWDTQLAEHYLPLPHVPAAKYECLDGKLIMSPYEASQNSYAEGQLIFLAKLAAKQTPFRVYGTVNLLFEPKRWIQPDLTVLNSSPEGALWVDPGLVTLVGEVVSPSSRRRDRIDKPALCAAVGIPYFLEVQVDHEQERASVNLLKLGGKGYRPYASALAGQKFETDLPFPMSFDPAELLDY</sequence>
<keyword evidence="2" id="KW-0540">Nuclease</keyword>
<accession>A0A7W7FRB7</accession>
<reference evidence="2 3" key="1">
    <citation type="submission" date="2020-08" db="EMBL/GenBank/DDBJ databases">
        <title>Sequencing the genomes of 1000 actinobacteria strains.</title>
        <authorList>
            <person name="Klenk H.-P."/>
        </authorList>
    </citation>
    <scope>NUCLEOTIDE SEQUENCE [LARGE SCALE GENOMIC DNA]</scope>
    <source>
        <strain evidence="2 3">DSM 44230</strain>
    </source>
</reference>
<gene>
    <name evidence="2" type="ORF">HNR67_000883</name>
</gene>
<keyword evidence="2" id="KW-0255">Endonuclease</keyword>
<dbReference type="AlphaFoldDB" id="A0A7W7FRB7"/>
<dbReference type="CDD" id="cd06260">
    <property type="entry name" value="DUF820-like"/>
    <property type="match status" value="1"/>
</dbReference>
<evidence type="ECO:0000259" key="1">
    <source>
        <dbReference type="Pfam" id="PF05685"/>
    </source>
</evidence>
<dbReference type="EMBL" id="JACHMH010000001">
    <property type="protein sequence ID" value="MBB4674765.1"/>
    <property type="molecule type" value="Genomic_DNA"/>
</dbReference>
<comment type="caution">
    <text evidence="2">The sequence shown here is derived from an EMBL/GenBank/DDBJ whole genome shotgun (WGS) entry which is preliminary data.</text>
</comment>
<protein>
    <submittedName>
        <fullName evidence="2">Uma2 family endonuclease</fullName>
    </submittedName>
</protein>
<dbReference type="InterPro" id="IPR012296">
    <property type="entry name" value="Nuclease_put_TT1808"/>
</dbReference>